<dbReference type="AlphaFoldDB" id="A0A3D9RQ31"/>
<dbReference type="Pfam" id="PF07610">
    <property type="entry name" value="DUF1573"/>
    <property type="match status" value="1"/>
</dbReference>
<dbReference type="InterPro" id="IPR011467">
    <property type="entry name" value="DUF1573"/>
</dbReference>
<dbReference type="EMBL" id="QTTQ01000010">
    <property type="protein sequence ID" value="REE82029.1"/>
    <property type="molecule type" value="Genomic_DNA"/>
</dbReference>
<feature type="chain" id="PRO_5017617936" evidence="1">
    <location>
        <begin position="20"/>
        <end position="149"/>
    </location>
</feature>
<dbReference type="OrthoDB" id="826619at2"/>
<organism evidence="2 3">
    <name type="scientific">Lutibacter oceani</name>
    <dbReference type="NCBI Taxonomy" id="1853311"/>
    <lineage>
        <taxon>Bacteria</taxon>
        <taxon>Pseudomonadati</taxon>
        <taxon>Bacteroidota</taxon>
        <taxon>Flavobacteriia</taxon>
        <taxon>Flavobacteriales</taxon>
        <taxon>Flavobacteriaceae</taxon>
        <taxon>Lutibacter</taxon>
    </lineage>
</organism>
<dbReference type="InterPro" id="IPR013783">
    <property type="entry name" value="Ig-like_fold"/>
</dbReference>
<keyword evidence="3" id="KW-1185">Reference proteome</keyword>
<evidence type="ECO:0000256" key="1">
    <source>
        <dbReference type="SAM" id="SignalP"/>
    </source>
</evidence>
<keyword evidence="1" id="KW-0732">Signal</keyword>
<evidence type="ECO:0000313" key="3">
    <source>
        <dbReference type="Proteomes" id="UP000256429"/>
    </source>
</evidence>
<reference evidence="2 3" key="1">
    <citation type="submission" date="2018-08" db="EMBL/GenBank/DDBJ databases">
        <title>Genomic Encyclopedia of Type Strains, Phase III (KMG-III): the genomes of soil and plant-associated and newly described type strains.</title>
        <authorList>
            <person name="Whitman W."/>
        </authorList>
    </citation>
    <scope>NUCLEOTIDE SEQUENCE [LARGE SCALE GENOMIC DNA]</scope>
    <source>
        <strain evidence="2 3">325-5</strain>
    </source>
</reference>
<comment type="caution">
    <text evidence="2">The sequence shown here is derived from an EMBL/GenBank/DDBJ whole genome shotgun (WGS) entry which is preliminary data.</text>
</comment>
<dbReference type="PANTHER" id="PTHR37833:SF1">
    <property type="entry name" value="SIGNAL PEPTIDE PROTEIN"/>
    <property type="match status" value="1"/>
</dbReference>
<dbReference type="Gene3D" id="2.60.40.10">
    <property type="entry name" value="Immunoglobulins"/>
    <property type="match status" value="1"/>
</dbReference>
<feature type="signal peptide" evidence="1">
    <location>
        <begin position="1"/>
        <end position="19"/>
    </location>
</feature>
<name>A0A3D9RQ31_9FLAO</name>
<gene>
    <name evidence="2" type="ORF">BX611_1572</name>
</gene>
<sequence>MKKIMTLLFIGLISMSINAQEKTVSETAADPNAPVFEFENDVIDYGKIAQNADGLRVFKFKNVGKSPLVIERIQSSCGCTVPKKPTDPIMPGATGEIEVKYATNRVGGFNKTITIFSNATEPTKTVRIKGIVLKPESPVVKNKSTVSSK</sequence>
<proteinExistence type="predicted"/>
<dbReference type="Proteomes" id="UP000256429">
    <property type="component" value="Unassembled WGS sequence"/>
</dbReference>
<dbReference type="RefSeq" id="WP_115879834.1">
    <property type="nucleotide sequence ID" value="NZ_QTTQ01000010.1"/>
</dbReference>
<protein>
    <submittedName>
        <fullName evidence="2">Uncharacterized protein DUF1573</fullName>
    </submittedName>
</protein>
<accession>A0A3D9RQ31</accession>
<dbReference type="PANTHER" id="PTHR37833">
    <property type="entry name" value="LIPOPROTEIN-RELATED"/>
    <property type="match status" value="1"/>
</dbReference>
<evidence type="ECO:0000313" key="2">
    <source>
        <dbReference type="EMBL" id="REE82029.1"/>
    </source>
</evidence>